<dbReference type="PANTHER" id="PTHR38019">
    <property type="entry name" value="KDA ANTIGEN P200, PUTATIVE-RELATED"/>
    <property type="match status" value="1"/>
</dbReference>
<dbReference type="OrthoDB" id="267746at2759"/>
<name>A0A0N1PCJ0_LEPSE</name>
<comment type="caution">
    <text evidence="3">The sequence shown here is derived from an EMBL/GenBank/DDBJ whole genome shotgun (WGS) entry which is preliminary data.</text>
</comment>
<dbReference type="VEuPathDB" id="TriTrypDB:Lsey_0091_0240"/>
<organism evidence="3 4">
    <name type="scientific">Leptomonas seymouri</name>
    <dbReference type="NCBI Taxonomy" id="5684"/>
    <lineage>
        <taxon>Eukaryota</taxon>
        <taxon>Discoba</taxon>
        <taxon>Euglenozoa</taxon>
        <taxon>Kinetoplastea</taxon>
        <taxon>Metakinetoplastina</taxon>
        <taxon>Trypanosomatida</taxon>
        <taxon>Trypanosomatidae</taxon>
        <taxon>Leishmaniinae</taxon>
        <taxon>Leptomonas</taxon>
    </lineage>
</organism>
<accession>A0A0N1PCJ0</accession>
<feature type="region of interest" description="Disordered" evidence="2">
    <location>
        <begin position="628"/>
        <end position="665"/>
    </location>
</feature>
<dbReference type="OMA" id="EHRRAYV"/>
<proteinExistence type="predicted"/>
<protein>
    <submittedName>
        <fullName evidence="3">Uncharacterized protein</fullName>
    </submittedName>
</protein>
<feature type="region of interest" description="Disordered" evidence="2">
    <location>
        <begin position="144"/>
        <end position="221"/>
    </location>
</feature>
<keyword evidence="4" id="KW-1185">Reference proteome</keyword>
<evidence type="ECO:0000256" key="1">
    <source>
        <dbReference type="SAM" id="Coils"/>
    </source>
</evidence>
<feature type="compositionally biased region" description="Low complexity" evidence="2">
    <location>
        <begin position="184"/>
        <end position="206"/>
    </location>
</feature>
<reference evidence="3 4" key="1">
    <citation type="journal article" date="2015" name="PLoS Pathog.">
        <title>Leptomonas seymouri: Adaptations to the Dixenous Life Cycle Analyzed by Genome Sequencing, Transcriptome Profiling and Co-infection with Leishmania donovani.</title>
        <authorList>
            <person name="Kraeva N."/>
            <person name="Butenko A."/>
            <person name="Hlavacova J."/>
            <person name="Kostygov A."/>
            <person name="Myskova J."/>
            <person name="Grybchuk D."/>
            <person name="Lestinova T."/>
            <person name="Votypka J."/>
            <person name="Volf P."/>
            <person name="Opperdoes F."/>
            <person name="Flegontov P."/>
            <person name="Lukes J."/>
            <person name="Yurchenko V."/>
        </authorList>
    </citation>
    <scope>NUCLEOTIDE SEQUENCE [LARGE SCALE GENOMIC DNA]</scope>
    <source>
        <strain evidence="3 4">ATCC 30220</strain>
    </source>
</reference>
<evidence type="ECO:0000256" key="2">
    <source>
        <dbReference type="SAM" id="MobiDB-lite"/>
    </source>
</evidence>
<gene>
    <name evidence="3" type="ORF">ABL78_3558</name>
</gene>
<dbReference type="Proteomes" id="UP000038009">
    <property type="component" value="Unassembled WGS sequence"/>
</dbReference>
<keyword evidence="1" id="KW-0175">Coiled coil</keyword>
<evidence type="ECO:0000313" key="4">
    <source>
        <dbReference type="Proteomes" id="UP000038009"/>
    </source>
</evidence>
<dbReference type="PANTHER" id="PTHR38019:SF1">
    <property type="entry name" value="N-ACETYLTRANSFERASE DOMAIN-CONTAINING PROTEIN"/>
    <property type="match status" value="1"/>
</dbReference>
<evidence type="ECO:0000313" key="3">
    <source>
        <dbReference type="EMBL" id="KPI87370.1"/>
    </source>
</evidence>
<sequence>MSHVSVANVVPSRSMLNTMQLPNIPRLSADEKSRSKYISEYEKFEPELRRHHIGTAETTNTLGLKDVPADFDRKVPSLSEPTKAEIEFARQHPSRSRSAKKSTAGGIAAVLAATAAQLTSNGTISALTATSSAKRGTVRLSTLVPQPLLRGNGAESRPPSAQTASAEVPPPKDSKELPPPVAAVPPSEAAEAPAAEAAPTSTSRAPRFSTAASQPSLLKKPTLDVKASMTQPHIRSAPPPTKIFASTAAATVPARKSAAAPRGNSVRWTRISPSQPPQPPAVANASTTAEQTARVLCVLLEPPKQYVTSLDLDLSCFDLDWMRSGAAPPSRMTTITNYGDTPGGISPSTKINSPRSAITLLEHGVSLKDWIVSDTDSSIAGSAGVRLPSDSAEQSARLCAELQQHRRAHLQAQQKAAQEELEKSYLALCSRTSLQQLLTCYQQVRHSFLHPDADLDEEEKAALSTVVMQRQQRQRRVFETNKIRMLRQVQQAKELHVRLEAAERRQQQAEADAEEERRRKVAEEMIARQLQQQRLEARRAERERREEAVQVELQARMKKVEARNAERLAARERQQRALRQEREAQTAERDRRMERNTALLEEQAALRQQKRLEKEKKLEELRRAREAKMAEEQRLQVEKQLRAAQQRDEARRRAAEAEEAARTAALERHAQVEAQLQAFHARRREEAFQRAMAEAEHHKRLEETRAEAFAKEEKFKATIQEKLQQHEERYRSTRAQQLAELAWRCEAEREELEDKAYAVLQLHRMAEFNKLHTVADLLQKHKAASAVSRQRQLICEQAMRDRERLREERDALKQQLASSVM</sequence>
<dbReference type="EMBL" id="LJSK01000091">
    <property type="protein sequence ID" value="KPI87370.1"/>
    <property type="molecule type" value="Genomic_DNA"/>
</dbReference>
<dbReference type="AlphaFoldDB" id="A0A0N1PCJ0"/>
<feature type="coiled-coil region" evidence="1">
    <location>
        <begin position="716"/>
        <end position="755"/>
    </location>
</feature>
<feature type="region of interest" description="Disordered" evidence="2">
    <location>
        <begin position="254"/>
        <end position="283"/>
    </location>
</feature>
<feature type="region of interest" description="Disordered" evidence="2">
    <location>
        <begin position="572"/>
        <end position="593"/>
    </location>
</feature>